<evidence type="ECO:0000313" key="6">
    <source>
        <dbReference type="Proteomes" id="UP000326570"/>
    </source>
</evidence>
<reference evidence="5 6" key="1">
    <citation type="submission" date="2019-09" db="EMBL/GenBank/DDBJ databases">
        <title>Genome sequence of Adhaeribacter sp. M2.</title>
        <authorList>
            <person name="Srinivasan S."/>
        </authorList>
    </citation>
    <scope>NUCLEOTIDE SEQUENCE [LARGE SCALE GENOMIC DNA]</scope>
    <source>
        <strain evidence="5 6">M2</strain>
    </source>
</reference>
<dbReference type="GO" id="GO:0016757">
    <property type="term" value="F:glycosyltransferase activity"/>
    <property type="evidence" value="ECO:0007669"/>
    <property type="project" value="UniProtKB-KW"/>
</dbReference>
<evidence type="ECO:0000259" key="4">
    <source>
        <dbReference type="Pfam" id="PF00535"/>
    </source>
</evidence>
<dbReference type="EMBL" id="VTWT01000004">
    <property type="protein sequence ID" value="KAA9339027.1"/>
    <property type="molecule type" value="Genomic_DNA"/>
</dbReference>
<keyword evidence="6" id="KW-1185">Reference proteome</keyword>
<keyword evidence="3 5" id="KW-0808">Transferase</keyword>
<evidence type="ECO:0000256" key="1">
    <source>
        <dbReference type="ARBA" id="ARBA00006739"/>
    </source>
</evidence>
<dbReference type="Pfam" id="PF00535">
    <property type="entry name" value="Glycos_transf_2"/>
    <property type="match status" value="1"/>
</dbReference>
<dbReference type="AlphaFoldDB" id="A0A5N1IYQ7"/>
<protein>
    <submittedName>
        <fullName evidence="5">Glycosyltransferase</fullName>
    </submittedName>
</protein>
<accession>A0A5N1IYQ7</accession>
<dbReference type="InterPro" id="IPR001173">
    <property type="entry name" value="Glyco_trans_2-like"/>
</dbReference>
<dbReference type="Proteomes" id="UP000326570">
    <property type="component" value="Unassembled WGS sequence"/>
</dbReference>
<evidence type="ECO:0000256" key="3">
    <source>
        <dbReference type="ARBA" id="ARBA00022679"/>
    </source>
</evidence>
<sequence length="281" mass="32143">MKSESRKNPESSTFDFCVLIPCYNNIPGLVQTLQSITYHAGQFCVLVVDDGSDVPVQVENLFSGSGNGFPVFTVLLEKNYGITYALNTGLQWIEDNLRVKYIARLDCGDLAQPDRFYKQVSYLEKNPETGLVGSWCFFREPQTGFQYSYTTPSGHPEIKKEMYFRNVFIHPTVMFRSALLKIVGYYPTAYPHVEDYAFFWQMLRHTQTAVLEDFLVTCEINPQGISIKNRQAQLSGRSKVIEDFGENRLLKGAGQLKLVMLKLMPYKLLLKLKPNKKRSLS</sequence>
<dbReference type="InterPro" id="IPR029044">
    <property type="entry name" value="Nucleotide-diphossugar_trans"/>
</dbReference>
<dbReference type="RefSeq" id="WP_150903661.1">
    <property type="nucleotide sequence ID" value="NZ_VTWT01000004.1"/>
</dbReference>
<dbReference type="PANTHER" id="PTHR43685">
    <property type="entry name" value="GLYCOSYLTRANSFERASE"/>
    <property type="match status" value="1"/>
</dbReference>
<proteinExistence type="inferred from homology"/>
<keyword evidence="2" id="KW-0328">Glycosyltransferase</keyword>
<comment type="similarity">
    <text evidence="1">Belongs to the glycosyltransferase 2 family.</text>
</comment>
<gene>
    <name evidence="5" type="ORF">F0P94_09570</name>
</gene>
<organism evidence="5 6">
    <name type="scientific">Adhaeribacter soli</name>
    <dbReference type="NCBI Taxonomy" id="2607655"/>
    <lineage>
        <taxon>Bacteria</taxon>
        <taxon>Pseudomonadati</taxon>
        <taxon>Bacteroidota</taxon>
        <taxon>Cytophagia</taxon>
        <taxon>Cytophagales</taxon>
        <taxon>Hymenobacteraceae</taxon>
        <taxon>Adhaeribacter</taxon>
    </lineage>
</organism>
<evidence type="ECO:0000256" key="2">
    <source>
        <dbReference type="ARBA" id="ARBA00022676"/>
    </source>
</evidence>
<dbReference type="PANTHER" id="PTHR43685:SF5">
    <property type="entry name" value="GLYCOSYLTRANSFERASE EPSE-RELATED"/>
    <property type="match status" value="1"/>
</dbReference>
<comment type="caution">
    <text evidence="5">The sequence shown here is derived from an EMBL/GenBank/DDBJ whole genome shotgun (WGS) entry which is preliminary data.</text>
</comment>
<feature type="domain" description="Glycosyltransferase 2-like" evidence="4">
    <location>
        <begin position="17"/>
        <end position="170"/>
    </location>
</feature>
<dbReference type="InterPro" id="IPR050834">
    <property type="entry name" value="Glycosyltransf_2"/>
</dbReference>
<dbReference type="Gene3D" id="3.90.550.10">
    <property type="entry name" value="Spore Coat Polysaccharide Biosynthesis Protein SpsA, Chain A"/>
    <property type="match status" value="1"/>
</dbReference>
<evidence type="ECO:0000313" key="5">
    <source>
        <dbReference type="EMBL" id="KAA9339027.1"/>
    </source>
</evidence>
<dbReference type="SUPFAM" id="SSF53448">
    <property type="entry name" value="Nucleotide-diphospho-sugar transferases"/>
    <property type="match status" value="1"/>
</dbReference>
<name>A0A5N1IYQ7_9BACT</name>